<reference evidence="2 3" key="1">
    <citation type="submission" date="2014-04" db="EMBL/GenBank/DDBJ databases">
        <authorList>
            <consortium name="DOE Joint Genome Institute"/>
            <person name="Kuo A."/>
            <person name="Kohler A."/>
            <person name="Costa M.D."/>
            <person name="Nagy L.G."/>
            <person name="Floudas D."/>
            <person name="Copeland A."/>
            <person name="Barry K.W."/>
            <person name="Cichocki N."/>
            <person name="Veneault-Fourrey C."/>
            <person name="LaButti K."/>
            <person name="Lindquist E.A."/>
            <person name="Lipzen A."/>
            <person name="Lundell T."/>
            <person name="Morin E."/>
            <person name="Murat C."/>
            <person name="Sun H."/>
            <person name="Tunlid A."/>
            <person name="Henrissat B."/>
            <person name="Grigoriev I.V."/>
            <person name="Hibbett D.S."/>
            <person name="Martin F."/>
            <person name="Nordberg H.P."/>
            <person name="Cantor M.N."/>
            <person name="Hua S.X."/>
        </authorList>
    </citation>
    <scope>NUCLEOTIDE SEQUENCE [LARGE SCALE GENOMIC DNA]</scope>
    <source>
        <strain evidence="2 3">Marx 270</strain>
    </source>
</reference>
<evidence type="ECO:0000313" key="3">
    <source>
        <dbReference type="Proteomes" id="UP000054217"/>
    </source>
</evidence>
<keyword evidence="3" id="KW-1185">Reference proteome</keyword>
<evidence type="ECO:0000256" key="1">
    <source>
        <dbReference type="SAM" id="MobiDB-lite"/>
    </source>
</evidence>
<dbReference type="Proteomes" id="UP000054217">
    <property type="component" value="Unassembled WGS sequence"/>
</dbReference>
<feature type="region of interest" description="Disordered" evidence="1">
    <location>
        <begin position="23"/>
        <end position="50"/>
    </location>
</feature>
<dbReference type="EMBL" id="KN831979">
    <property type="protein sequence ID" value="KIO02930.1"/>
    <property type="molecule type" value="Genomic_DNA"/>
</dbReference>
<sequence length="128" mass="13518">MAPGRVKKFLASLPFASAAHSRRSYKSRGDPLTNETAAAEVSNPTGDMTSSIPVAVATDAAAEATASAALDAAASNLTGEMTDLGATISMTTVNWRIWMSLMFRNRNHSFTCCISYGSPNGQGVHEKY</sequence>
<dbReference type="HOGENOM" id="CLU_1960475_0_0_1"/>
<protein>
    <submittedName>
        <fullName evidence="2">Uncharacterized protein</fullName>
    </submittedName>
</protein>
<reference evidence="3" key="2">
    <citation type="submission" date="2015-01" db="EMBL/GenBank/DDBJ databases">
        <title>Evolutionary Origins and Diversification of the Mycorrhizal Mutualists.</title>
        <authorList>
            <consortium name="DOE Joint Genome Institute"/>
            <consortium name="Mycorrhizal Genomics Consortium"/>
            <person name="Kohler A."/>
            <person name="Kuo A."/>
            <person name="Nagy L.G."/>
            <person name="Floudas D."/>
            <person name="Copeland A."/>
            <person name="Barry K.W."/>
            <person name="Cichocki N."/>
            <person name="Veneault-Fourrey C."/>
            <person name="LaButti K."/>
            <person name="Lindquist E.A."/>
            <person name="Lipzen A."/>
            <person name="Lundell T."/>
            <person name="Morin E."/>
            <person name="Murat C."/>
            <person name="Riley R."/>
            <person name="Ohm R."/>
            <person name="Sun H."/>
            <person name="Tunlid A."/>
            <person name="Henrissat B."/>
            <person name="Grigoriev I.V."/>
            <person name="Hibbett D.S."/>
            <person name="Martin F."/>
        </authorList>
    </citation>
    <scope>NUCLEOTIDE SEQUENCE [LARGE SCALE GENOMIC DNA]</scope>
    <source>
        <strain evidence="3">Marx 270</strain>
    </source>
</reference>
<evidence type="ECO:0000313" key="2">
    <source>
        <dbReference type="EMBL" id="KIO02930.1"/>
    </source>
</evidence>
<name>A0A0C3NPZ3_PISTI</name>
<gene>
    <name evidence="2" type="ORF">M404DRAFT_637764</name>
</gene>
<accession>A0A0C3NPZ3</accession>
<proteinExistence type="predicted"/>
<dbReference type="AlphaFoldDB" id="A0A0C3NPZ3"/>
<organism evidence="2 3">
    <name type="scientific">Pisolithus tinctorius Marx 270</name>
    <dbReference type="NCBI Taxonomy" id="870435"/>
    <lineage>
        <taxon>Eukaryota</taxon>
        <taxon>Fungi</taxon>
        <taxon>Dikarya</taxon>
        <taxon>Basidiomycota</taxon>
        <taxon>Agaricomycotina</taxon>
        <taxon>Agaricomycetes</taxon>
        <taxon>Agaricomycetidae</taxon>
        <taxon>Boletales</taxon>
        <taxon>Sclerodermatineae</taxon>
        <taxon>Pisolithaceae</taxon>
        <taxon>Pisolithus</taxon>
    </lineage>
</organism>
<dbReference type="InParanoid" id="A0A0C3NPZ3"/>